<keyword evidence="3" id="KW-0732">Signal</keyword>
<keyword evidence="7" id="KW-1185">Reference proteome</keyword>
<protein>
    <submittedName>
        <fullName evidence="6">Murein transglycosylase</fullName>
    </submittedName>
</protein>
<evidence type="ECO:0000256" key="2">
    <source>
        <dbReference type="ARBA" id="ARBA00009387"/>
    </source>
</evidence>
<comment type="similarity">
    <text evidence="2">Belongs to the virb1 family.</text>
</comment>
<dbReference type="SUPFAM" id="SSF53955">
    <property type="entry name" value="Lysozyme-like"/>
    <property type="match status" value="1"/>
</dbReference>
<dbReference type="EMBL" id="BPFZ01000009">
    <property type="protein sequence ID" value="GIU67407.1"/>
    <property type="molecule type" value="Genomic_DNA"/>
</dbReference>
<evidence type="ECO:0000256" key="3">
    <source>
        <dbReference type="ARBA" id="ARBA00022729"/>
    </source>
</evidence>
<dbReference type="SUPFAM" id="SSF48435">
    <property type="entry name" value="Bacterial muramidases"/>
    <property type="match status" value="1"/>
</dbReference>
<dbReference type="Proteomes" id="UP001161064">
    <property type="component" value="Unassembled WGS sequence"/>
</dbReference>
<sequence>MNLSYKRSFIMIRWMIGIMLSGIGVPFVALAQVNDPLGTSSAPPLDQATPSRGPAQPIPVSTPVAIIPSQAGQALKDGLNSAARGDWDRVRAIMNQTPDARVRAMLLWRLATSDTNAASFDELRQALDQLRFFPQRQAIRIRAEQSLAFTNLSVQVKRAFLQRQEQGLEMNGPISGEGKLELASALFTLGQTQEAKRWLSDGWRNHRLDRASQAAFLERLGNELTPQDHDARVDFLLWADRVTQSKPLWPLMSDNGRKTVERRLGIASGETVTLSGTMLDDRGILYQRVRALRLANRRSEALALLTQIDSTGVPEPGQDLIWAERRNLLNEAIVTKDWQAAYRIASTHGYTRGERFADGEFVAGWIALRFLNQPKTAMVHFTRLDAAVRTPVSKARANYWLGRTEEVMGQSDAAQRRYRTAALYPTYYYGQLAAIRLADLLSQTALLTLPPEKRATPQDRARLQARPMMAIINLLSEIGESQYFRQFASALDDELETEGEHQALSEYARAQDEPALAVRVAKAGLNRGILATEAAFPLMPVPRLVGYGQIEDAFTLAITRQESEFNSRAVSQANARGLMQFLPATAANQARKMGLEHNTAWLITRPSHNVTLGSAHLYDLVNNFSGSYVMAAAAYNAGPGRPRQWVQTYGELRETDLETAIDWVEKIPFAETRNYVQRVLENIQVYRARLNGGSALIGLADDLRRGKRPQPTFIVSIAPNAHKSGAMVPEDHPSGANPVNGEVSNENPAPAPPNQPN</sequence>
<evidence type="ECO:0000313" key="6">
    <source>
        <dbReference type="EMBL" id="GIU67407.1"/>
    </source>
</evidence>
<name>A0ABQ4PWM8_9PROT</name>
<comment type="similarity">
    <text evidence="1">Belongs to the transglycosylase Slt family.</text>
</comment>
<evidence type="ECO:0000256" key="1">
    <source>
        <dbReference type="ARBA" id="ARBA00007734"/>
    </source>
</evidence>
<evidence type="ECO:0000313" key="7">
    <source>
        <dbReference type="Proteomes" id="UP001161064"/>
    </source>
</evidence>
<dbReference type="InterPro" id="IPR008939">
    <property type="entry name" value="Lytic_TGlycosylase_superhlx_U"/>
</dbReference>
<organism evidence="6 7">
    <name type="scientific">Candidatus Phycosocius spiralis</name>
    <dbReference type="NCBI Taxonomy" id="2815099"/>
    <lineage>
        <taxon>Bacteria</taxon>
        <taxon>Pseudomonadati</taxon>
        <taxon>Pseudomonadota</taxon>
        <taxon>Alphaproteobacteria</taxon>
        <taxon>Caulobacterales</taxon>
        <taxon>Caulobacterales incertae sedis</taxon>
        <taxon>Candidatus Phycosocius</taxon>
    </lineage>
</organism>
<proteinExistence type="inferred from homology"/>
<dbReference type="RefSeq" id="WP_284360297.1">
    <property type="nucleotide sequence ID" value="NZ_BPFZ01000009.1"/>
</dbReference>
<dbReference type="InterPro" id="IPR008258">
    <property type="entry name" value="Transglycosylase_SLT_dom_1"/>
</dbReference>
<gene>
    <name evidence="6" type="ORF">PsB1_1561</name>
</gene>
<evidence type="ECO:0000256" key="4">
    <source>
        <dbReference type="SAM" id="MobiDB-lite"/>
    </source>
</evidence>
<evidence type="ECO:0000259" key="5">
    <source>
        <dbReference type="Pfam" id="PF01464"/>
    </source>
</evidence>
<accession>A0ABQ4PWM8</accession>
<feature type="region of interest" description="Disordered" evidence="4">
    <location>
        <begin position="721"/>
        <end position="757"/>
    </location>
</feature>
<dbReference type="Gene3D" id="1.10.530.10">
    <property type="match status" value="1"/>
</dbReference>
<dbReference type="Gene3D" id="1.25.20.10">
    <property type="entry name" value="Bacterial muramidases"/>
    <property type="match status" value="1"/>
</dbReference>
<comment type="caution">
    <text evidence="6">The sequence shown here is derived from an EMBL/GenBank/DDBJ whole genome shotgun (WGS) entry which is preliminary data.</text>
</comment>
<dbReference type="PANTHER" id="PTHR37423">
    <property type="entry name" value="SOLUBLE LYTIC MUREIN TRANSGLYCOSYLASE-RELATED"/>
    <property type="match status" value="1"/>
</dbReference>
<dbReference type="PANTHER" id="PTHR37423:SF2">
    <property type="entry name" value="MEMBRANE-BOUND LYTIC MUREIN TRANSGLYCOSYLASE C"/>
    <property type="match status" value="1"/>
</dbReference>
<reference evidence="6" key="2">
    <citation type="journal article" date="2023" name="ISME Commun">
        <title>Characterization of a bloom-associated alphaproteobacterial lineage, 'Candidatus Phycosocius': insights into freshwater algal-bacterial interactions.</title>
        <authorList>
            <person name="Tanabe Y."/>
            <person name="Yamaguchi H."/>
            <person name="Yoshida M."/>
            <person name="Kai A."/>
            <person name="Okazaki Y."/>
        </authorList>
    </citation>
    <scope>NUCLEOTIDE SEQUENCE</scope>
    <source>
        <strain evidence="6">BOTRYCO-1</strain>
    </source>
</reference>
<reference evidence="6" key="1">
    <citation type="submission" date="2021-05" db="EMBL/GenBank/DDBJ databases">
        <authorList>
            <person name="Tanabe Y."/>
        </authorList>
    </citation>
    <scope>NUCLEOTIDE SEQUENCE</scope>
    <source>
        <strain evidence="6">BOTRYCO-1</strain>
    </source>
</reference>
<dbReference type="CDD" id="cd13401">
    <property type="entry name" value="Slt70-like"/>
    <property type="match status" value="1"/>
</dbReference>
<dbReference type="Pfam" id="PF01464">
    <property type="entry name" value="SLT"/>
    <property type="match status" value="1"/>
</dbReference>
<dbReference type="InterPro" id="IPR023346">
    <property type="entry name" value="Lysozyme-like_dom_sf"/>
</dbReference>
<feature type="domain" description="Transglycosylase SLT" evidence="5">
    <location>
        <begin position="550"/>
        <end position="652"/>
    </location>
</feature>